<proteinExistence type="predicted"/>
<reference evidence="2 3" key="1">
    <citation type="submission" date="2021-04" db="EMBL/GenBank/DDBJ databases">
        <authorList>
            <person name="Rakotoarivonina H."/>
        </authorList>
    </citation>
    <scope>NUCLEOTIDE SEQUENCE [LARGE SCALE GENOMIC DNA]</scope>
    <source>
        <strain evidence="2 3">XE</strain>
    </source>
</reference>
<protein>
    <submittedName>
        <fullName evidence="2">Membrane protein</fullName>
    </submittedName>
</protein>
<sequence>MSLTWFTSRAFLLDRRLLWLLFICNALGTAYGYVWYGEQLRWTLDHHPLWRIVFVPDSPTASLFFTIWLLLILMRPGKESGVYRIFRITVEALAVLTLVKYGVWAVVMNAAQGLQGDPLDWQNWMLIASHAAMAVEGLLYARFMRFGKLAALLALGWMLLNDTMDYGVGIYPWLPSVLEDDLTAIAGFTFVLSVVSYFLTLIVLQFRSSGETGAGDRR</sequence>
<feature type="transmembrane region" description="Helical" evidence="1">
    <location>
        <begin position="185"/>
        <end position="204"/>
    </location>
</feature>
<feature type="transmembrane region" description="Helical" evidence="1">
    <location>
        <begin position="85"/>
        <end position="104"/>
    </location>
</feature>
<dbReference type="Proteomes" id="UP000681526">
    <property type="component" value="Unassembled WGS sequence"/>
</dbReference>
<keyword evidence="1" id="KW-1133">Transmembrane helix</keyword>
<dbReference type="EMBL" id="CAJRAY010000048">
    <property type="protein sequence ID" value="CAG5087024.1"/>
    <property type="molecule type" value="Genomic_DNA"/>
</dbReference>
<keyword evidence="1" id="KW-0812">Transmembrane</keyword>
<dbReference type="RefSeq" id="WP_213484582.1">
    <property type="nucleotide sequence ID" value="NZ_CAJRAY010000048.1"/>
</dbReference>
<gene>
    <name evidence="2" type="primary">txxe 2121</name>
    <name evidence="2" type="ORF">TXXE_10510</name>
</gene>
<evidence type="ECO:0000313" key="3">
    <source>
        <dbReference type="Proteomes" id="UP000681526"/>
    </source>
</evidence>
<name>A0ABM8V4I6_THEXY</name>
<dbReference type="PANTHER" id="PTHR40042">
    <property type="entry name" value="HYPOTHETICAL MEMBRANE SPANNING PROTEIN"/>
    <property type="match status" value="1"/>
</dbReference>
<dbReference type="InterPro" id="IPR009845">
    <property type="entry name" value="DUF1405"/>
</dbReference>
<dbReference type="Pfam" id="PF07187">
    <property type="entry name" value="DUF1405"/>
    <property type="match status" value="1"/>
</dbReference>
<evidence type="ECO:0000256" key="1">
    <source>
        <dbReference type="SAM" id="Phobius"/>
    </source>
</evidence>
<keyword evidence="1" id="KW-0472">Membrane</keyword>
<feature type="transmembrane region" description="Helical" evidence="1">
    <location>
        <begin position="17"/>
        <end position="36"/>
    </location>
</feature>
<evidence type="ECO:0000313" key="2">
    <source>
        <dbReference type="EMBL" id="CAG5087024.1"/>
    </source>
</evidence>
<keyword evidence="3" id="KW-1185">Reference proteome</keyword>
<feature type="transmembrane region" description="Helical" evidence="1">
    <location>
        <begin position="150"/>
        <end position="173"/>
    </location>
</feature>
<accession>A0ABM8V4I6</accession>
<feature type="transmembrane region" description="Helical" evidence="1">
    <location>
        <begin position="124"/>
        <end position="143"/>
    </location>
</feature>
<dbReference type="PANTHER" id="PTHR40042:SF1">
    <property type="entry name" value="DUF1405 DOMAIN-CONTAINING PROTEIN"/>
    <property type="match status" value="1"/>
</dbReference>
<feature type="transmembrane region" description="Helical" evidence="1">
    <location>
        <begin position="48"/>
        <end position="73"/>
    </location>
</feature>
<organism evidence="2 3">
    <name type="scientific">Thermobacillus xylanilyticus</name>
    <dbReference type="NCBI Taxonomy" id="76633"/>
    <lineage>
        <taxon>Bacteria</taxon>
        <taxon>Bacillati</taxon>
        <taxon>Bacillota</taxon>
        <taxon>Bacilli</taxon>
        <taxon>Bacillales</taxon>
        <taxon>Paenibacillaceae</taxon>
        <taxon>Thermobacillus</taxon>
    </lineage>
</organism>
<comment type="caution">
    <text evidence="2">The sequence shown here is derived from an EMBL/GenBank/DDBJ whole genome shotgun (WGS) entry which is preliminary data.</text>
</comment>